<comment type="similarity">
    <text evidence="1">Belongs to the FabD family.</text>
</comment>
<dbReference type="AlphaFoldDB" id="A0AAU9JLI2"/>
<dbReference type="PANTHER" id="PTHR42681">
    <property type="entry name" value="MALONYL-COA-ACYL CARRIER PROTEIN TRANSACYLASE, MITOCHONDRIAL"/>
    <property type="match status" value="1"/>
</dbReference>
<dbReference type="Gene3D" id="3.30.70.250">
    <property type="entry name" value="Malonyl-CoA ACP transacylase, ACP-binding"/>
    <property type="match status" value="1"/>
</dbReference>
<proteinExistence type="inferred from homology"/>
<evidence type="ECO:0000256" key="3">
    <source>
        <dbReference type="ARBA" id="ARBA00022679"/>
    </source>
</evidence>
<protein>
    <recommendedName>
        <fullName evidence="2">[acyl-carrier-protein] S-malonyltransferase</fullName>
        <ecNumber evidence="2">2.3.1.39</ecNumber>
    </recommendedName>
</protein>
<evidence type="ECO:0000313" key="7">
    <source>
        <dbReference type="EMBL" id="CAG9328109.1"/>
    </source>
</evidence>
<organism evidence="7 8">
    <name type="scientific">Blepharisma stoltei</name>
    <dbReference type="NCBI Taxonomy" id="1481888"/>
    <lineage>
        <taxon>Eukaryota</taxon>
        <taxon>Sar</taxon>
        <taxon>Alveolata</taxon>
        <taxon>Ciliophora</taxon>
        <taxon>Postciliodesmatophora</taxon>
        <taxon>Heterotrichea</taxon>
        <taxon>Heterotrichida</taxon>
        <taxon>Blepharismidae</taxon>
        <taxon>Blepharisma</taxon>
    </lineage>
</organism>
<reference evidence="7" key="1">
    <citation type="submission" date="2021-09" db="EMBL/GenBank/DDBJ databases">
        <authorList>
            <consortium name="AG Swart"/>
            <person name="Singh M."/>
            <person name="Singh A."/>
            <person name="Seah K."/>
            <person name="Emmerich C."/>
        </authorList>
    </citation>
    <scope>NUCLEOTIDE SEQUENCE</scope>
    <source>
        <strain evidence="7">ATCC30299</strain>
    </source>
</reference>
<evidence type="ECO:0000313" key="8">
    <source>
        <dbReference type="Proteomes" id="UP001162131"/>
    </source>
</evidence>
<dbReference type="Pfam" id="PF00698">
    <property type="entry name" value="Acyl_transf_1"/>
    <property type="match status" value="1"/>
</dbReference>
<dbReference type="SUPFAM" id="SSF52151">
    <property type="entry name" value="FabD/lysophospholipase-like"/>
    <property type="match status" value="1"/>
</dbReference>
<accession>A0AAU9JLI2</accession>
<dbReference type="PIRSF" id="PIRSF000446">
    <property type="entry name" value="Mct"/>
    <property type="match status" value="1"/>
</dbReference>
<dbReference type="GO" id="GO:0005739">
    <property type="term" value="C:mitochondrion"/>
    <property type="evidence" value="ECO:0007669"/>
    <property type="project" value="TreeGrafter"/>
</dbReference>
<dbReference type="SUPFAM" id="SSF55048">
    <property type="entry name" value="Probable ACP-binding domain of malonyl-CoA ACP transacylase"/>
    <property type="match status" value="1"/>
</dbReference>
<keyword evidence="4" id="KW-0012">Acyltransferase</keyword>
<evidence type="ECO:0000259" key="6">
    <source>
        <dbReference type="SMART" id="SM00827"/>
    </source>
</evidence>
<dbReference type="InterPro" id="IPR014043">
    <property type="entry name" value="Acyl_transferase_dom"/>
</dbReference>
<keyword evidence="3" id="KW-0808">Transferase</keyword>
<comment type="caution">
    <text evidence="7">The sequence shown here is derived from an EMBL/GenBank/DDBJ whole genome shotgun (WGS) entry which is preliminary data.</text>
</comment>
<dbReference type="SMART" id="SM00827">
    <property type="entry name" value="PKS_AT"/>
    <property type="match status" value="1"/>
</dbReference>
<dbReference type="InterPro" id="IPR016035">
    <property type="entry name" value="Acyl_Trfase/lysoPLipase"/>
</dbReference>
<dbReference type="EMBL" id="CAJZBQ010000045">
    <property type="protein sequence ID" value="CAG9328109.1"/>
    <property type="molecule type" value="Genomic_DNA"/>
</dbReference>
<dbReference type="GO" id="GO:0004314">
    <property type="term" value="F:[acyl-carrier-protein] S-malonyltransferase activity"/>
    <property type="evidence" value="ECO:0007669"/>
    <property type="project" value="UniProtKB-EC"/>
</dbReference>
<feature type="domain" description="Malonyl-CoA:ACP transacylase (MAT)" evidence="6">
    <location>
        <begin position="7"/>
        <end position="302"/>
    </location>
</feature>
<dbReference type="InterPro" id="IPR016036">
    <property type="entry name" value="Malonyl_transacylase_ACP-bd"/>
</dbReference>
<dbReference type="Gene3D" id="3.40.366.10">
    <property type="entry name" value="Malonyl-Coenzyme A Acyl Carrier Protein, domain 2"/>
    <property type="match status" value="1"/>
</dbReference>
<evidence type="ECO:0000256" key="4">
    <source>
        <dbReference type="ARBA" id="ARBA00023315"/>
    </source>
</evidence>
<dbReference type="InterPro" id="IPR001227">
    <property type="entry name" value="Ac_transferase_dom_sf"/>
</dbReference>
<dbReference type="Proteomes" id="UP001162131">
    <property type="component" value="Unassembled WGS sequence"/>
</dbReference>
<dbReference type="GO" id="GO:0006633">
    <property type="term" value="P:fatty acid biosynthetic process"/>
    <property type="evidence" value="ECO:0007669"/>
    <property type="project" value="TreeGrafter"/>
</dbReference>
<comment type="catalytic activity">
    <reaction evidence="5">
        <text>holo-[ACP] + malonyl-CoA = malonyl-[ACP] + CoA</text>
        <dbReference type="Rhea" id="RHEA:41792"/>
        <dbReference type="Rhea" id="RHEA-COMP:9623"/>
        <dbReference type="Rhea" id="RHEA-COMP:9685"/>
        <dbReference type="ChEBI" id="CHEBI:57287"/>
        <dbReference type="ChEBI" id="CHEBI:57384"/>
        <dbReference type="ChEBI" id="CHEBI:64479"/>
        <dbReference type="ChEBI" id="CHEBI:78449"/>
        <dbReference type="EC" id="2.3.1.39"/>
    </reaction>
</comment>
<evidence type="ECO:0000256" key="1">
    <source>
        <dbReference type="ARBA" id="ARBA00008217"/>
    </source>
</evidence>
<gene>
    <name evidence="7" type="ORF">BSTOLATCC_MIC45567</name>
</gene>
<name>A0AAU9JLI2_9CILI</name>
<dbReference type="InterPro" id="IPR024925">
    <property type="entry name" value="Malonyl_CoA-ACP_transAc"/>
</dbReference>
<dbReference type="PANTHER" id="PTHR42681:SF1">
    <property type="entry name" value="MALONYL-COA-ACYL CARRIER PROTEIN TRANSACYLASE, MITOCHONDRIAL"/>
    <property type="match status" value="1"/>
</dbReference>
<evidence type="ECO:0000256" key="5">
    <source>
        <dbReference type="ARBA" id="ARBA00048462"/>
    </source>
</evidence>
<evidence type="ECO:0000256" key="2">
    <source>
        <dbReference type="ARBA" id="ARBA00013258"/>
    </source>
</evidence>
<dbReference type="InterPro" id="IPR050858">
    <property type="entry name" value="Mal-CoA-ACP_Trans/PKS_FabD"/>
</dbReference>
<sequence>MIKRVLLLPGQGIQFVGMVEQFEQYPWCSEILAHVDEALGLPLSKLMKEGPESELNLTEFAQPAIMVSSILHWNYLNQAHGIKPTDFAYALGHSLGEYSACVISGALTIEQGVKIAYIRGKAMQESVEGLAIRMTAVAASEETVRNTLNEIKIDGICEIAGVNHDKQVVLSGTRDSVDTVTNYLLEKYEIPVKSLNVSAPFHCRLMKPAADRVKEELDKMDVKPSQIPVISNTHSKGFTDPQEIKQSLVDNITNPAMFLRGMEFVLSNGSNMFTEVGAKRVLSNIVTKIMKDRSLAGLALDNK</sequence>
<dbReference type="EC" id="2.3.1.39" evidence="2"/>
<keyword evidence="8" id="KW-1185">Reference proteome</keyword>